<evidence type="ECO:0000313" key="4">
    <source>
        <dbReference type="EMBL" id="MDC6641568.1"/>
    </source>
</evidence>
<evidence type="ECO:0000256" key="1">
    <source>
        <dbReference type="ARBA" id="ARBA00012727"/>
    </source>
</evidence>
<dbReference type="InterPro" id="IPR012340">
    <property type="entry name" value="NA-bd_OB-fold"/>
</dbReference>
<dbReference type="SUPFAM" id="SSF50249">
    <property type="entry name" value="Nucleic acid-binding proteins"/>
    <property type="match status" value="1"/>
</dbReference>
<evidence type="ECO:0000313" key="5">
    <source>
        <dbReference type="Proteomes" id="UP001149314"/>
    </source>
</evidence>
<dbReference type="EMBL" id="JAOURS010000109">
    <property type="protein sequence ID" value="MDC6641568.1"/>
    <property type="molecule type" value="Genomic_DNA"/>
</dbReference>
<proteinExistence type="predicted"/>
<dbReference type="Pfam" id="PF04679">
    <property type="entry name" value="DNA_ligase_A_C"/>
    <property type="match status" value="1"/>
</dbReference>
<accession>A0A9X3YEW0</accession>
<keyword evidence="2" id="KW-0812">Transmembrane</keyword>
<keyword evidence="2" id="KW-1133">Transmembrane helix</keyword>
<reference evidence="4" key="1">
    <citation type="journal article" date="2023" name="Genes Genomics">
        <title>Genomic insights of Leclercia adecarboxylata strains linked to an outbreak in public hospitals in Mexico.</title>
        <authorList>
            <person name="Barrios-Villa E."/>
            <person name="Pacheco-Flores B."/>
            <person name="Lozano-Zarain P."/>
            <person name="Del Campo-Ortega R."/>
            <person name="de Jesus Ascencio-Montiel I."/>
            <person name="Gonzalez-Leon M."/>
            <person name="Camorlinga-Ponce M."/>
            <person name="Gaytan Cervantes F.J."/>
            <person name="Gonzalez Torres C."/>
            <person name="Aguilar E."/>
            <person name="Gonzalez Ibarra J."/>
            <person name="Torres Lopez F.J."/>
            <person name="Rosas-Vargas H."/>
            <person name="Gonzalez-Bonilla C.R."/>
            <person name="Del Carmen Rocha-Gracia R."/>
        </authorList>
    </citation>
    <scope>NUCLEOTIDE SEQUENCE</scope>
    <source>
        <strain evidence="4">Lac40</strain>
    </source>
</reference>
<feature type="transmembrane region" description="Helical" evidence="2">
    <location>
        <begin position="7"/>
        <end position="24"/>
    </location>
</feature>
<dbReference type="AlphaFoldDB" id="A0A9X3YEW0"/>
<name>A0A9X3YEW0_9ENTR</name>
<dbReference type="EC" id="6.5.1.1" evidence="1"/>
<dbReference type="Gene3D" id="2.40.50.140">
    <property type="entry name" value="Nucleic acid-binding proteins"/>
    <property type="match status" value="1"/>
</dbReference>
<feature type="domain" description="DNA ligase ATP-dependent C-terminal" evidence="3">
    <location>
        <begin position="37"/>
        <end position="106"/>
    </location>
</feature>
<evidence type="ECO:0000259" key="3">
    <source>
        <dbReference type="Pfam" id="PF04679"/>
    </source>
</evidence>
<dbReference type="Proteomes" id="UP001149314">
    <property type="component" value="Unassembled WGS sequence"/>
</dbReference>
<evidence type="ECO:0000256" key="2">
    <source>
        <dbReference type="SAM" id="Phobius"/>
    </source>
</evidence>
<protein>
    <recommendedName>
        <fullName evidence="1">DNA ligase (ATP)</fullName>
        <ecNumber evidence="1">6.5.1.1</ecNumber>
    </recommendedName>
</protein>
<feature type="non-terminal residue" evidence="4">
    <location>
        <position position="121"/>
    </location>
</feature>
<dbReference type="GO" id="GO:0003910">
    <property type="term" value="F:DNA ligase (ATP) activity"/>
    <property type="evidence" value="ECO:0007669"/>
    <property type="project" value="UniProtKB-EC"/>
</dbReference>
<dbReference type="InterPro" id="IPR012309">
    <property type="entry name" value="DNA_ligase_ATP-dep_C"/>
</dbReference>
<sequence length="121" mass="13489">MVRVRVAAFALLSLAYPLVVYLSLGRFEPRWLSLLLFTLAALRALTRQLTPLTVKDAVVELPAHVPFTARSVHWVKPVLVAEVAFRGWAKEGLLRQASFKRLREDKHDKDLGATATAVSPT</sequence>
<organism evidence="4 5">
    <name type="scientific">Leclercia adecarboxylata</name>
    <dbReference type="NCBI Taxonomy" id="83655"/>
    <lineage>
        <taxon>Bacteria</taxon>
        <taxon>Pseudomonadati</taxon>
        <taxon>Pseudomonadota</taxon>
        <taxon>Gammaproteobacteria</taxon>
        <taxon>Enterobacterales</taxon>
        <taxon>Enterobacteriaceae</taxon>
        <taxon>Leclercia</taxon>
    </lineage>
</organism>
<dbReference type="GO" id="GO:0006310">
    <property type="term" value="P:DNA recombination"/>
    <property type="evidence" value="ECO:0007669"/>
    <property type="project" value="InterPro"/>
</dbReference>
<gene>
    <name evidence="4" type="ORF">OEZ79_25680</name>
</gene>
<keyword evidence="2" id="KW-0472">Membrane</keyword>
<dbReference type="CDD" id="cd07971">
    <property type="entry name" value="OBF_DNA_ligase_LigD"/>
    <property type="match status" value="1"/>
</dbReference>
<dbReference type="GO" id="GO:0006281">
    <property type="term" value="P:DNA repair"/>
    <property type="evidence" value="ECO:0007669"/>
    <property type="project" value="InterPro"/>
</dbReference>
<comment type="caution">
    <text evidence="4">The sequence shown here is derived from an EMBL/GenBank/DDBJ whole genome shotgun (WGS) entry which is preliminary data.</text>
</comment>